<accession>A0ABR1EDD3</accession>
<sequence>MELQFSRTQLRTPFTIPPILVALRSTTQDWWDELIRMPAYNANGHPMQLDEDFLERRIADELQLLGRNRDRVTNYIHETSMMGQLEQESLEEQIA</sequence>
<dbReference type="EMBL" id="JAVFWL010000006">
    <property type="protein sequence ID" value="KAK6760473.1"/>
    <property type="molecule type" value="Genomic_DNA"/>
</dbReference>
<organism evidence="1 2">
    <name type="scientific">Necator americanus</name>
    <name type="common">Human hookworm</name>
    <dbReference type="NCBI Taxonomy" id="51031"/>
    <lineage>
        <taxon>Eukaryota</taxon>
        <taxon>Metazoa</taxon>
        <taxon>Ecdysozoa</taxon>
        <taxon>Nematoda</taxon>
        <taxon>Chromadorea</taxon>
        <taxon>Rhabditida</taxon>
        <taxon>Rhabditina</taxon>
        <taxon>Rhabditomorpha</taxon>
        <taxon>Strongyloidea</taxon>
        <taxon>Ancylostomatidae</taxon>
        <taxon>Bunostominae</taxon>
        <taxon>Necator</taxon>
    </lineage>
</organism>
<protein>
    <submittedName>
        <fullName evidence="1">Uncharacterized protein</fullName>
    </submittedName>
</protein>
<evidence type="ECO:0000313" key="1">
    <source>
        <dbReference type="EMBL" id="KAK6760473.1"/>
    </source>
</evidence>
<evidence type="ECO:0000313" key="2">
    <source>
        <dbReference type="Proteomes" id="UP001303046"/>
    </source>
</evidence>
<comment type="caution">
    <text evidence="1">The sequence shown here is derived from an EMBL/GenBank/DDBJ whole genome shotgun (WGS) entry which is preliminary data.</text>
</comment>
<dbReference type="Proteomes" id="UP001303046">
    <property type="component" value="Unassembled WGS sequence"/>
</dbReference>
<keyword evidence="2" id="KW-1185">Reference proteome</keyword>
<gene>
    <name evidence="1" type="primary">Necator_chrX.g21964</name>
    <name evidence="1" type="ORF">RB195_021803</name>
</gene>
<name>A0ABR1EDD3_NECAM</name>
<proteinExistence type="predicted"/>
<reference evidence="1 2" key="1">
    <citation type="submission" date="2023-08" db="EMBL/GenBank/DDBJ databases">
        <title>A Necator americanus chromosomal reference genome.</title>
        <authorList>
            <person name="Ilik V."/>
            <person name="Petrzelkova K.J."/>
            <person name="Pardy F."/>
            <person name="Fuh T."/>
            <person name="Niatou-Singa F.S."/>
            <person name="Gouil Q."/>
            <person name="Baker L."/>
            <person name="Ritchie M.E."/>
            <person name="Jex A.R."/>
            <person name="Gazzola D."/>
            <person name="Li H."/>
            <person name="Toshio Fujiwara R."/>
            <person name="Zhan B."/>
            <person name="Aroian R.V."/>
            <person name="Pafco B."/>
            <person name="Schwarz E.M."/>
        </authorList>
    </citation>
    <scope>NUCLEOTIDE SEQUENCE [LARGE SCALE GENOMIC DNA]</scope>
    <source>
        <strain evidence="1 2">Aroian</strain>
        <tissue evidence="1">Whole animal</tissue>
    </source>
</reference>